<dbReference type="InterPro" id="IPR043504">
    <property type="entry name" value="Peptidase_S1_PA_chymotrypsin"/>
</dbReference>
<dbReference type="AlphaFoldDB" id="A0A0F9E574"/>
<feature type="non-terminal residue" evidence="3">
    <location>
        <position position="1"/>
    </location>
</feature>
<organism evidence="3">
    <name type="scientific">marine sediment metagenome</name>
    <dbReference type="NCBI Taxonomy" id="412755"/>
    <lineage>
        <taxon>unclassified sequences</taxon>
        <taxon>metagenomes</taxon>
        <taxon>ecological metagenomes</taxon>
    </lineage>
</organism>
<dbReference type="InterPro" id="IPR036034">
    <property type="entry name" value="PDZ_sf"/>
</dbReference>
<protein>
    <recommendedName>
        <fullName evidence="2">PDZ domain-containing protein</fullName>
    </recommendedName>
</protein>
<proteinExistence type="inferred from homology"/>
<comment type="similarity">
    <text evidence="1">Belongs to the peptidase S1C family.</text>
</comment>
<dbReference type="Gene3D" id="2.40.10.10">
    <property type="entry name" value="Trypsin-like serine proteases"/>
    <property type="match status" value="1"/>
</dbReference>
<name>A0A0F9E574_9ZZZZ</name>
<comment type="caution">
    <text evidence="3">The sequence shown here is derived from an EMBL/GenBank/DDBJ whole genome shotgun (WGS) entry which is preliminary data.</text>
</comment>
<evidence type="ECO:0000259" key="2">
    <source>
        <dbReference type="PROSITE" id="PS50106"/>
    </source>
</evidence>
<evidence type="ECO:0000313" key="3">
    <source>
        <dbReference type="EMBL" id="KKL69153.1"/>
    </source>
</evidence>
<feature type="domain" description="PDZ" evidence="2">
    <location>
        <begin position="37"/>
        <end position="106"/>
    </location>
</feature>
<dbReference type="SMART" id="SM00228">
    <property type="entry name" value="PDZ"/>
    <property type="match status" value="2"/>
</dbReference>
<sequence length="358" mass="40965">GPLVNTAGDIVGINTRAMFFGGDMGFAIPATTIRFIVAQLRKFKKVNWSWTGLQLQPLKDFRKNIYFEGNEGVIVAETDPESPARRAGIRVRDRILRVNGRPITAMWEEDLPAVRKTLGLLEKDKPARIELRRNGKTLTVELTPREKGKVEGEELDCPRWDMTVKAINQFDNEDLYFYRKKGIFVFGVKYPGNAINAKLQIEDIILRIGDKEVETLEDVKHRGVSMIVYPDKGDLLKASRYIVEIEKGRITAFAKIKRNIDGVEDLIHRANLEKKLLGKTPPECTLVDNLGEPLRTLRSRERSQTVRIYDIRHWSDFMGARYCVLRFDDNERCRDVTLFGVSATTKKDPARRQEGSTQ</sequence>
<dbReference type="SUPFAM" id="SSF50156">
    <property type="entry name" value="PDZ domain-like"/>
    <property type="match status" value="2"/>
</dbReference>
<dbReference type="Pfam" id="PF13180">
    <property type="entry name" value="PDZ_2"/>
    <property type="match status" value="1"/>
</dbReference>
<dbReference type="InterPro" id="IPR001478">
    <property type="entry name" value="PDZ"/>
</dbReference>
<dbReference type="Gene3D" id="2.30.42.10">
    <property type="match status" value="1"/>
</dbReference>
<gene>
    <name evidence="3" type="ORF">LCGC14_2117800</name>
</gene>
<dbReference type="PANTHER" id="PTHR22939">
    <property type="entry name" value="SERINE PROTEASE FAMILY S1C HTRA-RELATED"/>
    <property type="match status" value="1"/>
</dbReference>
<accession>A0A0F9E574</accession>
<evidence type="ECO:0000256" key="1">
    <source>
        <dbReference type="ARBA" id="ARBA00010541"/>
    </source>
</evidence>
<dbReference type="PROSITE" id="PS50106">
    <property type="entry name" value="PDZ"/>
    <property type="match status" value="1"/>
</dbReference>
<dbReference type="EMBL" id="LAZR01026305">
    <property type="protein sequence ID" value="KKL69153.1"/>
    <property type="molecule type" value="Genomic_DNA"/>
</dbReference>
<dbReference type="PANTHER" id="PTHR22939:SF129">
    <property type="entry name" value="SERINE PROTEASE HTRA2, MITOCHONDRIAL"/>
    <property type="match status" value="1"/>
</dbReference>
<reference evidence="3" key="1">
    <citation type="journal article" date="2015" name="Nature">
        <title>Complex archaea that bridge the gap between prokaryotes and eukaryotes.</title>
        <authorList>
            <person name="Spang A."/>
            <person name="Saw J.H."/>
            <person name="Jorgensen S.L."/>
            <person name="Zaremba-Niedzwiedzka K."/>
            <person name="Martijn J."/>
            <person name="Lind A.E."/>
            <person name="van Eijk R."/>
            <person name="Schleper C."/>
            <person name="Guy L."/>
            <person name="Ettema T.J."/>
        </authorList>
    </citation>
    <scope>NUCLEOTIDE SEQUENCE</scope>
</reference>